<feature type="domain" description="EamA" evidence="7">
    <location>
        <begin position="156"/>
        <end position="290"/>
    </location>
</feature>
<evidence type="ECO:0000259" key="7">
    <source>
        <dbReference type="Pfam" id="PF00892"/>
    </source>
</evidence>
<dbReference type="Pfam" id="PF00892">
    <property type="entry name" value="EamA"/>
    <property type="match status" value="2"/>
</dbReference>
<evidence type="ECO:0000313" key="9">
    <source>
        <dbReference type="Proteomes" id="UP000444316"/>
    </source>
</evidence>
<feature type="transmembrane region" description="Helical" evidence="6">
    <location>
        <begin position="251"/>
        <end position="270"/>
    </location>
</feature>
<sequence length="301" mass="32025">MATASHPSPLIERSVPWLFVFLWSTGYVAVKACVQYAPPFKLLLWRGGLSALVFLALALVCRVRFPTPRGMRQALLTGLLMQTLFLGGCFYAMSRGLPAAVTALITGLQPVLTALYVSTAQRQRLGWRAWLGIAVGFGGVYLVLAPGLQPGGLDGWAIMAACIALLAVTTGTLYQKQLPADGHVFASTFFQYVAVSVVMGLVCLFDHSAPVQWQGTFVFGLLWMVLGVSVTAVLLLIYLIKRGEATRVATYFYLVPVVTALLGWLLFGSSLSGTTLAGMALAVLGMLLVLLPAAGAAQAAP</sequence>
<dbReference type="GO" id="GO:0016020">
    <property type="term" value="C:membrane"/>
    <property type="evidence" value="ECO:0007669"/>
    <property type="project" value="UniProtKB-SubCell"/>
</dbReference>
<name>A0A845HZY9_9BURK</name>
<dbReference type="SUPFAM" id="SSF103481">
    <property type="entry name" value="Multidrug resistance efflux transporter EmrE"/>
    <property type="match status" value="2"/>
</dbReference>
<proteinExistence type="inferred from homology"/>
<evidence type="ECO:0000256" key="3">
    <source>
        <dbReference type="ARBA" id="ARBA00022692"/>
    </source>
</evidence>
<evidence type="ECO:0000313" key="8">
    <source>
        <dbReference type="EMBL" id="MYN44436.1"/>
    </source>
</evidence>
<dbReference type="Proteomes" id="UP000444316">
    <property type="component" value="Unassembled WGS sequence"/>
</dbReference>
<feature type="transmembrane region" description="Helical" evidence="6">
    <location>
        <begin position="217"/>
        <end position="239"/>
    </location>
</feature>
<dbReference type="RefSeq" id="WP_161034116.1">
    <property type="nucleotide sequence ID" value="NZ_WWCL01000001.1"/>
</dbReference>
<dbReference type="InterPro" id="IPR037185">
    <property type="entry name" value="EmrE-like"/>
</dbReference>
<feature type="transmembrane region" description="Helical" evidence="6">
    <location>
        <begin position="75"/>
        <end position="93"/>
    </location>
</feature>
<keyword evidence="4 6" id="KW-1133">Transmembrane helix</keyword>
<dbReference type="EMBL" id="WWCL01000001">
    <property type="protein sequence ID" value="MYN44436.1"/>
    <property type="molecule type" value="Genomic_DNA"/>
</dbReference>
<reference evidence="8" key="1">
    <citation type="submission" date="2019-12" db="EMBL/GenBank/DDBJ databases">
        <title>Novel species isolated from a subtropical stream in China.</title>
        <authorList>
            <person name="Lu H."/>
        </authorList>
    </citation>
    <scope>NUCLEOTIDE SEQUENCE [LARGE SCALE GENOMIC DNA]</scope>
    <source>
        <strain evidence="8">FT93W</strain>
    </source>
</reference>
<feature type="transmembrane region" description="Helical" evidence="6">
    <location>
        <begin position="129"/>
        <end position="149"/>
    </location>
</feature>
<dbReference type="PANTHER" id="PTHR32322:SF2">
    <property type="entry name" value="EAMA DOMAIN-CONTAINING PROTEIN"/>
    <property type="match status" value="1"/>
</dbReference>
<dbReference type="InterPro" id="IPR050638">
    <property type="entry name" value="AA-Vitamin_Transporters"/>
</dbReference>
<feature type="transmembrane region" description="Helical" evidence="6">
    <location>
        <begin position="43"/>
        <end position="63"/>
    </location>
</feature>
<accession>A0A845HZY9</accession>
<feature type="transmembrane region" description="Helical" evidence="6">
    <location>
        <begin position="99"/>
        <end position="117"/>
    </location>
</feature>
<evidence type="ECO:0000256" key="4">
    <source>
        <dbReference type="ARBA" id="ARBA00022989"/>
    </source>
</evidence>
<dbReference type="InterPro" id="IPR000620">
    <property type="entry name" value="EamA_dom"/>
</dbReference>
<comment type="caution">
    <text evidence="8">The sequence shown here is derived from an EMBL/GenBank/DDBJ whole genome shotgun (WGS) entry which is preliminary data.</text>
</comment>
<gene>
    <name evidence="8" type="ORF">GTP23_05030</name>
</gene>
<comment type="similarity">
    <text evidence="2">Belongs to the EamA transporter family.</text>
</comment>
<keyword evidence="3 6" id="KW-0812">Transmembrane</keyword>
<evidence type="ECO:0000256" key="1">
    <source>
        <dbReference type="ARBA" id="ARBA00004141"/>
    </source>
</evidence>
<feature type="transmembrane region" description="Helical" evidence="6">
    <location>
        <begin position="186"/>
        <end position="205"/>
    </location>
</feature>
<evidence type="ECO:0000256" key="5">
    <source>
        <dbReference type="ARBA" id="ARBA00023136"/>
    </source>
</evidence>
<dbReference type="AlphaFoldDB" id="A0A845HZY9"/>
<dbReference type="PANTHER" id="PTHR32322">
    <property type="entry name" value="INNER MEMBRANE TRANSPORTER"/>
    <property type="match status" value="1"/>
</dbReference>
<comment type="subcellular location">
    <subcellularLocation>
        <location evidence="1">Membrane</location>
        <topology evidence="1">Multi-pass membrane protein</topology>
    </subcellularLocation>
</comment>
<feature type="transmembrane region" description="Helical" evidence="6">
    <location>
        <begin position="276"/>
        <end position="297"/>
    </location>
</feature>
<organism evidence="8 9">
    <name type="scientific">Duganella fentianensis</name>
    <dbReference type="NCBI Taxonomy" id="2692177"/>
    <lineage>
        <taxon>Bacteria</taxon>
        <taxon>Pseudomonadati</taxon>
        <taxon>Pseudomonadota</taxon>
        <taxon>Betaproteobacteria</taxon>
        <taxon>Burkholderiales</taxon>
        <taxon>Oxalobacteraceae</taxon>
        <taxon>Telluria group</taxon>
        <taxon>Duganella</taxon>
    </lineage>
</organism>
<keyword evidence="5 6" id="KW-0472">Membrane</keyword>
<protein>
    <submittedName>
        <fullName evidence="8">EamA family transporter</fullName>
    </submittedName>
</protein>
<feature type="domain" description="EamA" evidence="7">
    <location>
        <begin position="19"/>
        <end position="144"/>
    </location>
</feature>
<evidence type="ECO:0000256" key="2">
    <source>
        <dbReference type="ARBA" id="ARBA00007362"/>
    </source>
</evidence>
<feature type="transmembrane region" description="Helical" evidence="6">
    <location>
        <begin position="155"/>
        <end position="174"/>
    </location>
</feature>
<keyword evidence="9" id="KW-1185">Reference proteome</keyword>
<evidence type="ECO:0000256" key="6">
    <source>
        <dbReference type="SAM" id="Phobius"/>
    </source>
</evidence>